<dbReference type="EMBL" id="RPHB01000001">
    <property type="protein sequence ID" value="MBW3466624.1"/>
    <property type="molecule type" value="Genomic_DNA"/>
</dbReference>
<keyword evidence="2" id="KW-1185">Reference proteome</keyword>
<dbReference type="AlphaFoldDB" id="A0A951IVG5"/>
<reference evidence="1 2" key="1">
    <citation type="journal article" date="2020" name="Syst. Appl. Microbiol.">
        <title>Arthrospiribacter ruber gen. nov., sp. nov., a novel bacterium isolated from Arthrospira cultures.</title>
        <authorList>
            <person name="Waleron M."/>
            <person name="Misztak A."/>
            <person name="Waleron M.M."/>
            <person name="Furmaniak M."/>
            <person name="Mrozik A."/>
            <person name="Waleron K."/>
        </authorList>
    </citation>
    <scope>NUCLEOTIDE SEQUENCE [LARGE SCALE GENOMIC DNA]</scope>
    <source>
        <strain evidence="1 2">DPMB0001</strain>
    </source>
</reference>
<dbReference type="Proteomes" id="UP000727490">
    <property type="component" value="Unassembled WGS sequence"/>
</dbReference>
<name>A0A951IVG5_9BACT</name>
<protein>
    <submittedName>
        <fullName evidence="1">Uncharacterized protein</fullName>
    </submittedName>
</protein>
<gene>
    <name evidence="1" type="ORF">EGN73_02185</name>
</gene>
<evidence type="ECO:0000313" key="2">
    <source>
        <dbReference type="Proteomes" id="UP000727490"/>
    </source>
</evidence>
<organism evidence="1 2">
    <name type="scientific">Arthrospiribacter ruber</name>
    <dbReference type="NCBI Taxonomy" id="2487934"/>
    <lineage>
        <taxon>Bacteria</taxon>
        <taxon>Pseudomonadati</taxon>
        <taxon>Bacteroidota</taxon>
        <taxon>Cytophagia</taxon>
        <taxon>Cytophagales</taxon>
        <taxon>Cyclobacteriaceae</taxon>
        <taxon>Arthrospiribacter</taxon>
    </lineage>
</organism>
<sequence>MNSRKIGKLSLSNQYKIHKTEIGYSFETDKGVPYIIYLEKSSFAPPYGDFLYDFSFSPHFPKKEREREQNGFDPKICQTIICFLEDLFDQDSRNSVVFTCDSSDGREVCRKRLFDKWYEGSSFKRFEKLDFKLVNTGDDYSIPIYITILTLLDNPHLEELNNFANSNMEDFESNKVD</sequence>
<comment type="caution">
    <text evidence="1">The sequence shown here is derived from an EMBL/GenBank/DDBJ whole genome shotgun (WGS) entry which is preliminary data.</text>
</comment>
<dbReference type="InterPro" id="IPR046167">
    <property type="entry name" value="DUF6169"/>
</dbReference>
<evidence type="ECO:0000313" key="1">
    <source>
        <dbReference type="EMBL" id="MBW3466624.1"/>
    </source>
</evidence>
<accession>A0A951IVG5</accession>
<dbReference type="Pfam" id="PF19666">
    <property type="entry name" value="DUF6169"/>
    <property type="match status" value="1"/>
</dbReference>
<proteinExistence type="predicted"/>